<dbReference type="InterPro" id="IPR000092">
    <property type="entry name" value="Polyprenyl_synt"/>
</dbReference>
<dbReference type="GO" id="GO:0004017">
    <property type="term" value="F:AMP kinase activity"/>
    <property type="evidence" value="ECO:0007669"/>
    <property type="project" value="UniProtKB-EC"/>
</dbReference>
<comment type="cofactor">
    <cofactor evidence="1">
        <name>Mg(2+)</name>
        <dbReference type="ChEBI" id="CHEBI:18420"/>
    </cofactor>
</comment>
<dbReference type="EMBL" id="KZ668563">
    <property type="protein sequence ID" value="PPR87470.1"/>
    <property type="molecule type" value="Genomic_DNA"/>
</dbReference>
<dbReference type="InterPro" id="IPR033749">
    <property type="entry name" value="Polyprenyl_synt_CS"/>
</dbReference>
<organism evidence="14 15">
    <name type="scientific">Gossypium barbadense</name>
    <name type="common">Sea Island cotton</name>
    <name type="synonym">Hibiscus barbadensis</name>
    <dbReference type="NCBI Taxonomy" id="3634"/>
    <lineage>
        <taxon>Eukaryota</taxon>
        <taxon>Viridiplantae</taxon>
        <taxon>Streptophyta</taxon>
        <taxon>Embryophyta</taxon>
        <taxon>Tracheophyta</taxon>
        <taxon>Spermatophyta</taxon>
        <taxon>Magnoliopsida</taxon>
        <taxon>eudicotyledons</taxon>
        <taxon>Gunneridae</taxon>
        <taxon>Pentapetalae</taxon>
        <taxon>rosids</taxon>
        <taxon>malvids</taxon>
        <taxon>Malvales</taxon>
        <taxon>Malvaceae</taxon>
        <taxon>Malvoideae</taxon>
        <taxon>Gossypium</taxon>
    </lineage>
</organism>
<keyword evidence="5 12" id="KW-0808">Transferase</keyword>
<evidence type="ECO:0000256" key="11">
    <source>
        <dbReference type="ARBA" id="ARBA00031517"/>
    </source>
</evidence>
<dbReference type="PRINTS" id="PR00094">
    <property type="entry name" value="ADENYLTKNASE"/>
</dbReference>
<proteinExistence type="inferred from homology"/>
<dbReference type="GO" id="GO:0004659">
    <property type="term" value="F:prenyltransferase activity"/>
    <property type="evidence" value="ECO:0007669"/>
    <property type="project" value="InterPro"/>
</dbReference>
<keyword evidence="10" id="KW-0414">Isoprene biosynthesis</keyword>
<evidence type="ECO:0000256" key="4">
    <source>
        <dbReference type="ARBA" id="ARBA00012955"/>
    </source>
</evidence>
<dbReference type="Gene3D" id="1.10.600.10">
    <property type="entry name" value="Farnesyl Diphosphate Synthase"/>
    <property type="match status" value="1"/>
</dbReference>
<dbReference type="GO" id="GO:0010236">
    <property type="term" value="P:plastoquinone biosynthetic process"/>
    <property type="evidence" value="ECO:0007669"/>
    <property type="project" value="TreeGrafter"/>
</dbReference>
<dbReference type="PANTHER" id="PTHR12001">
    <property type="entry name" value="GERANYLGERANYL PYROPHOSPHATE SYNTHASE"/>
    <property type="match status" value="1"/>
</dbReference>
<evidence type="ECO:0000256" key="7">
    <source>
        <dbReference type="ARBA" id="ARBA00022741"/>
    </source>
</evidence>
<dbReference type="SUPFAM" id="SSF48576">
    <property type="entry name" value="Terpenoid synthases"/>
    <property type="match status" value="1"/>
</dbReference>
<evidence type="ECO:0000256" key="10">
    <source>
        <dbReference type="ARBA" id="ARBA00023229"/>
    </source>
</evidence>
<evidence type="ECO:0000256" key="6">
    <source>
        <dbReference type="ARBA" id="ARBA00022723"/>
    </source>
</evidence>
<evidence type="ECO:0000256" key="5">
    <source>
        <dbReference type="ARBA" id="ARBA00022679"/>
    </source>
</evidence>
<keyword evidence="6" id="KW-0479">Metal-binding</keyword>
<reference evidence="14 15" key="1">
    <citation type="submission" date="2015-01" db="EMBL/GenBank/DDBJ databases">
        <title>Genome of allotetraploid Gossypium barbadense reveals genomic plasticity and fiber elongation in cotton evolution.</title>
        <authorList>
            <person name="Chen X."/>
            <person name="Liu X."/>
            <person name="Zhao B."/>
            <person name="Zheng H."/>
            <person name="Hu Y."/>
            <person name="Lu G."/>
            <person name="Yang C."/>
            <person name="Chen J."/>
            <person name="Shan C."/>
            <person name="Zhang L."/>
            <person name="Zhou Y."/>
            <person name="Wang L."/>
            <person name="Guo W."/>
            <person name="Bai Y."/>
            <person name="Ruan J."/>
            <person name="Shangguan X."/>
            <person name="Mao Y."/>
            <person name="Jiang J."/>
            <person name="Zhu Y."/>
            <person name="Lei J."/>
            <person name="Kang H."/>
            <person name="Chen S."/>
            <person name="He X."/>
            <person name="Wang R."/>
            <person name="Wang Y."/>
            <person name="Chen J."/>
            <person name="Wang L."/>
            <person name="Yu S."/>
            <person name="Wang B."/>
            <person name="Wei J."/>
            <person name="Song S."/>
            <person name="Lu X."/>
            <person name="Gao Z."/>
            <person name="Gu W."/>
            <person name="Deng X."/>
            <person name="Ma D."/>
            <person name="Wang S."/>
            <person name="Liang W."/>
            <person name="Fang L."/>
            <person name="Cai C."/>
            <person name="Zhu X."/>
            <person name="Zhou B."/>
            <person name="Zhang Y."/>
            <person name="Chen Z."/>
            <person name="Xu S."/>
            <person name="Zhu R."/>
            <person name="Wang S."/>
            <person name="Zhang T."/>
            <person name="Zhao G."/>
        </authorList>
    </citation>
    <scope>NUCLEOTIDE SEQUENCE [LARGE SCALE GENOMIC DNA]</scope>
    <source>
        <strain evidence="15">cv. Xinhai21</strain>
        <tissue evidence="14">Leaf</tissue>
    </source>
</reference>
<dbReference type="Gene3D" id="3.40.50.300">
    <property type="entry name" value="P-loop containing nucleotide triphosphate hydrolases"/>
    <property type="match status" value="1"/>
</dbReference>
<dbReference type="EC" id="2.7.4.3" evidence="4"/>
<keyword evidence="7" id="KW-0547">Nucleotide-binding</keyword>
<dbReference type="GO" id="GO:0046872">
    <property type="term" value="F:metal ion binding"/>
    <property type="evidence" value="ECO:0007669"/>
    <property type="project" value="UniProtKB-KW"/>
</dbReference>
<evidence type="ECO:0000256" key="12">
    <source>
        <dbReference type="RuleBase" id="RU003330"/>
    </source>
</evidence>
<dbReference type="Pfam" id="PF00406">
    <property type="entry name" value="ADK"/>
    <property type="match status" value="1"/>
</dbReference>
<dbReference type="GO" id="GO:0008299">
    <property type="term" value="P:isoprenoid biosynthetic process"/>
    <property type="evidence" value="ECO:0007669"/>
    <property type="project" value="UniProtKB-KW"/>
</dbReference>
<name>A0A2P5W8P1_GOSBA</name>
<dbReference type="GO" id="GO:0009507">
    <property type="term" value="C:chloroplast"/>
    <property type="evidence" value="ECO:0007669"/>
    <property type="project" value="TreeGrafter"/>
</dbReference>
<dbReference type="PANTHER" id="PTHR12001:SF69">
    <property type="entry name" value="ALL TRANS-POLYPRENYL-DIPHOSPHATE SYNTHASE PDSS1"/>
    <property type="match status" value="1"/>
</dbReference>
<comment type="similarity">
    <text evidence="2 13">Belongs to the FPP/GGPP synthase family.</text>
</comment>
<evidence type="ECO:0000256" key="2">
    <source>
        <dbReference type="ARBA" id="ARBA00006706"/>
    </source>
</evidence>
<evidence type="ECO:0000313" key="15">
    <source>
        <dbReference type="Proteomes" id="UP000239757"/>
    </source>
</evidence>
<comment type="similarity">
    <text evidence="3 12">Belongs to the adenylate kinase family.</text>
</comment>
<dbReference type="SUPFAM" id="SSF52540">
    <property type="entry name" value="P-loop containing nucleoside triphosphate hydrolases"/>
    <property type="match status" value="1"/>
</dbReference>
<dbReference type="AlphaFoldDB" id="A0A2P5W8P1"/>
<keyword evidence="8 12" id="KW-0418">Kinase</keyword>
<dbReference type="OrthoDB" id="9927103at2759"/>
<protein>
    <recommendedName>
        <fullName evidence="4">adenylate kinase</fullName>
        <ecNumber evidence="4">2.7.4.3</ecNumber>
    </recommendedName>
    <alternativeName>
        <fullName evidence="11">ATP:AMP phosphotransferase</fullName>
    </alternativeName>
</protein>
<evidence type="ECO:0000256" key="13">
    <source>
        <dbReference type="RuleBase" id="RU004466"/>
    </source>
</evidence>
<dbReference type="Proteomes" id="UP000239757">
    <property type="component" value="Unassembled WGS sequence"/>
</dbReference>
<evidence type="ECO:0000313" key="14">
    <source>
        <dbReference type="EMBL" id="PPR87470.1"/>
    </source>
</evidence>
<keyword evidence="9" id="KW-0460">Magnesium</keyword>
<dbReference type="GO" id="GO:0005524">
    <property type="term" value="F:ATP binding"/>
    <property type="evidence" value="ECO:0007669"/>
    <property type="project" value="InterPro"/>
</dbReference>
<dbReference type="InterPro" id="IPR027417">
    <property type="entry name" value="P-loop_NTPase"/>
</dbReference>
<dbReference type="PROSITE" id="PS00444">
    <property type="entry name" value="POLYPRENYL_SYNTHASE_2"/>
    <property type="match status" value="1"/>
</dbReference>
<evidence type="ECO:0000256" key="8">
    <source>
        <dbReference type="ARBA" id="ARBA00022777"/>
    </source>
</evidence>
<dbReference type="Pfam" id="PF00348">
    <property type="entry name" value="polyprenyl_synt"/>
    <property type="match status" value="1"/>
</dbReference>
<dbReference type="InterPro" id="IPR008949">
    <property type="entry name" value="Isoprenoid_synthase_dom_sf"/>
</dbReference>
<gene>
    <name evidence="14" type="ORF">GOBAR_AA33220</name>
</gene>
<sequence>MVLDSARLKMSAPCREFHAAMIKQSLNLKYKYCLHSMEFGLLESPPGSGKGTQSPIIKDEHCLCPLATGDMLRAVVSSKTALCIKAKEAMDNFKLVPFPDCSTSTKGDTLSIIFTLAPAFPNQRTLNFLNTNHASDTDHILELKHRCKNLKGPFTSQNCSVLHIHGRKSARFSSFEKVLAKLLKSLTSLARLLRILQVVSLFDFDVKLKDYLLKSYYKTTSLIATSTKGAVIFSGADHSVTEQMYGYGKNLGLSFQVADDILDFTQSAEQLGKPASSDLAKGNLTVQVINMA</sequence>
<evidence type="ECO:0000256" key="1">
    <source>
        <dbReference type="ARBA" id="ARBA00001946"/>
    </source>
</evidence>
<evidence type="ECO:0000256" key="9">
    <source>
        <dbReference type="ARBA" id="ARBA00022842"/>
    </source>
</evidence>
<evidence type="ECO:0000256" key="3">
    <source>
        <dbReference type="ARBA" id="ARBA00007220"/>
    </source>
</evidence>
<dbReference type="InterPro" id="IPR000850">
    <property type="entry name" value="Adenylat/UMP-CMP_kin"/>
</dbReference>
<accession>A0A2P5W8P1</accession>